<evidence type="ECO:0000313" key="1">
    <source>
        <dbReference type="EMBL" id="KAF2844647.1"/>
    </source>
</evidence>
<dbReference type="EMBL" id="MU006369">
    <property type="protein sequence ID" value="KAF2844647.1"/>
    <property type="molecule type" value="Genomic_DNA"/>
</dbReference>
<gene>
    <name evidence="1" type="ORF">T440DRAFT_370031</name>
</gene>
<reference evidence="1" key="1">
    <citation type="submission" date="2020-01" db="EMBL/GenBank/DDBJ databases">
        <authorList>
            <consortium name="DOE Joint Genome Institute"/>
            <person name="Haridas S."/>
            <person name="Albert R."/>
            <person name="Binder M."/>
            <person name="Bloem J."/>
            <person name="Labutti K."/>
            <person name="Salamov A."/>
            <person name="Andreopoulos B."/>
            <person name="Baker S.E."/>
            <person name="Barry K."/>
            <person name="Bills G."/>
            <person name="Bluhm B.H."/>
            <person name="Cannon C."/>
            <person name="Castanera R."/>
            <person name="Culley D.E."/>
            <person name="Daum C."/>
            <person name="Ezra D."/>
            <person name="Gonzalez J.B."/>
            <person name="Henrissat B."/>
            <person name="Kuo A."/>
            <person name="Liang C."/>
            <person name="Lipzen A."/>
            <person name="Lutzoni F."/>
            <person name="Magnuson J."/>
            <person name="Mondo S."/>
            <person name="Nolan M."/>
            <person name="Ohm R."/>
            <person name="Pangilinan J."/>
            <person name="Park H.-J."/>
            <person name="Ramirez L."/>
            <person name="Alfaro M."/>
            <person name="Sun H."/>
            <person name="Tritt A."/>
            <person name="Yoshinaga Y."/>
            <person name="Zwiers L.-H."/>
            <person name="Turgeon B.G."/>
            <person name="Goodwin S.B."/>
            <person name="Spatafora J.W."/>
            <person name="Crous P.W."/>
            <person name="Grigoriev I.V."/>
        </authorList>
    </citation>
    <scope>NUCLEOTIDE SEQUENCE</scope>
    <source>
        <strain evidence="1">IPT5</strain>
    </source>
</reference>
<dbReference type="AlphaFoldDB" id="A0A6A7AQL9"/>
<keyword evidence="2" id="KW-1185">Reference proteome</keyword>
<sequence length="195" mass="21621">PTPANALRMHPQPGQGQLHFANRAQAHKAASSIPTKWDFVPPRSDSTMPHNLPSQTAYVHKLVAAIHNTSGAINKGLGPHQQKGSGLSIGGAKYTPMQIEARCWQLVFKTEQLHKHGPRIFQIYDESKMSLIHKSRMLTFGQRIGHMCDALAVSKARCEMVLKGESLETFIGTAMTTVSQAEKMKKTNDERWKAI</sequence>
<dbReference type="Proteomes" id="UP000799423">
    <property type="component" value="Unassembled WGS sequence"/>
</dbReference>
<feature type="non-terminal residue" evidence="1">
    <location>
        <position position="195"/>
    </location>
</feature>
<evidence type="ECO:0000313" key="2">
    <source>
        <dbReference type="Proteomes" id="UP000799423"/>
    </source>
</evidence>
<organism evidence="1 2">
    <name type="scientific">Plenodomus tracheiphilus IPT5</name>
    <dbReference type="NCBI Taxonomy" id="1408161"/>
    <lineage>
        <taxon>Eukaryota</taxon>
        <taxon>Fungi</taxon>
        <taxon>Dikarya</taxon>
        <taxon>Ascomycota</taxon>
        <taxon>Pezizomycotina</taxon>
        <taxon>Dothideomycetes</taxon>
        <taxon>Pleosporomycetidae</taxon>
        <taxon>Pleosporales</taxon>
        <taxon>Pleosporineae</taxon>
        <taxon>Leptosphaeriaceae</taxon>
        <taxon>Plenodomus</taxon>
    </lineage>
</organism>
<protein>
    <submittedName>
        <fullName evidence="1">Uncharacterized protein</fullName>
    </submittedName>
</protein>
<feature type="non-terminal residue" evidence="1">
    <location>
        <position position="1"/>
    </location>
</feature>
<accession>A0A6A7AQL9</accession>
<dbReference type="OrthoDB" id="3687816at2759"/>
<proteinExistence type="predicted"/>
<name>A0A6A7AQL9_9PLEO</name>